<keyword evidence="3" id="KW-0804">Transcription</keyword>
<evidence type="ECO:0000256" key="4">
    <source>
        <dbReference type="PROSITE-ProRule" id="PRU00335"/>
    </source>
</evidence>
<protein>
    <submittedName>
        <fullName evidence="6">TetR family transcriptional regulator</fullName>
    </submittedName>
</protein>
<sequence>MTSQQIPHRADRRRNRERLLAAAAEIVARDGASASLEEIARRAGLGSATLHRHFSSREALLAEVFHEGVERLAVRGRELNETVGGDGLAVWLEELTRYTATTRGLAVSLRPTEADSSCHGVLADVAADLAATAVGAGRLRPEVTVDDLLALANGIAIRAEGDPELATRLLRMAINGVAPRT</sequence>
<dbReference type="AlphaFoldDB" id="A0A4D4KYY3"/>
<evidence type="ECO:0000256" key="1">
    <source>
        <dbReference type="ARBA" id="ARBA00023015"/>
    </source>
</evidence>
<dbReference type="OrthoDB" id="9795011at2"/>
<accession>A0A4D4KYY3</accession>
<dbReference type="Pfam" id="PF21597">
    <property type="entry name" value="TetR_C_43"/>
    <property type="match status" value="1"/>
</dbReference>
<dbReference type="InterPro" id="IPR050109">
    <property type="entry name" value="HTH-type_TetR-like_transc_reg"/>
</dbReference>
<evidence type="ECO:0000256" key="2">
    <source>
        <dbReference type="ARBA" id="ARBA00023125"/>
    </source>
</evidence>
<evidence type="ECO:0000313" key="7">
    <source>
        <dbReference type="Proteomes" id="UP000301309"/>
    </source>
</evidence>
<dbReference type="Pfam" id="PF00440">
    <property type="entry name" value="TetR_N"/>
    <property type="match status" value="1"/>
</dbReference>
<feature type="domain" description="HTH tetR-type" evidence="5">
    <location>
        <begin position="13"/>
        <end position="72"/>
    </location>
</feature>
<dbReference type="InterPro" id="IPR049445">
    <property type="entry name" value="TetR_SbtR-like_C"/>
</dbReference>
<gene>
    <name evidence="6" type="ORF">SVIO_023530</name>
</gene>
<keyword evidence="7" id="KW-1185">Reference proteome</keyword>
<keyword evidence="1" id="KW-0805">Transcription regulation</keyword>
<dbReference type="PANTHER" id="PTHR30055">
    <property type="entry name" value="HTH-TYPE TRANSCRIPTIONAL REGULATOR RUTR"/>
    <property type="match status" value="1"/>
</dbReference>
<dbReference type="PRINTS" id="PR00455">
    <property type="entry name" value="HTHTETR"/>
</dbReference>
<comment type="caution">
    <text evidence="6">The sequence shown here is derived from an EMBL/GenBank/DDBJ whole genome shotgun (WGS) entry which is preliminary data.</text>
</comment>
<dbReference type="GO" id="GO:0000976">
    <property type="term" value="F:transcription cis-regulatory region binding"/>
    <property type="evidence" value="ECO:0007669"/>
    <property type="project" value="TreeGrafter"/>
</dbReference>
<dbReference type="InterPro" id="IPR009057">
    <property type="entry name" value="Homeodomain-like_sf"/>
</dbReference>
<proteinExistence type="predicted"/>
<dbReference type="GO" id="GO:0003700">
    <property type="term" value="F:DNA-binding transcription factor activity"/>
    <property type="evidence" value="ECO:0007669"/>
    <property type="project" value="TreeGrafter"/>
</dbReference>
<dbReference type="SUPFAM" id="SSF48498">
    <property type="entry name" value="Tetracyclin repressor-like, C-terminal domain"/>
    <property type="match status" value="1"/>
</dbReference>
<dbReference type="EMBL" id="BJHW01000001">
    <property type="protein sequence ID" value="GDY51730.1"/>
    <property type="molecule type" value="Genomic_DNA"/>
</dbReference>
<dbReference type="Gene3D" id="1.10.357.10">
    <property type="entry name" value="Tetracycline Repressor, domain 2"/>
    <property type="match status" value="1"/>
</dbReference>
<reference evidence="6 7" key="1">
    <citation type="journal article" date="2020" name="Int. J. Syst. Evol. Microbiol.">
        <title>Reclassification of Streptomyces castelarensis and Streptomyces sporoclivatus as later heterotypic synonyms of Streptomyces antimycoticus.</title>
        <authorList>
            <person name="Komaki H."/>
            <person name="Tamura T."/>
        </authorList>
    </citation>
    <scope>NUCLEOTIDE SEQUENCE [LARGE SCALE GENOMIC DNA]</scope>
    <source>
        <strain evidence="6 7">NBRC 13459</strain>
    </source>
</reference>
<evidence type="ECO:0000313" key="6">
    <source>
        <dbReference type="EMBL" id="GDY51730.1"/>
    </source>
</evidence>
<dbReference type="RefSeq" id="WP_137976943.1">
    <property type="nucleotide sequence ID" value="NZ_BAAASO010000005.1"/>
</dbReference>
<dbReference type="PROSITE" id="PS50977">
    <property type="entry name" value="HTH_TETR_2"/>
    <property type="match status" value="1"/>
</dbReference>
<evidence type="ECO:0000256" key="3">
    <source>
        <dbReference type="ARBA" id="ARBA00023163"/>
    </source>
</evidence>
<dbReference type="PANTHER" id="PTHR30055:SF234">
    <property type="entry name" value="HTH-TYPE TRANSCRIPTIONAL REGULATOR BETI"/>
    <property type="match status" value="1"/>
</dbReference>
<evidence type="ECO:0000259" key="5">
    <source>
        <dbReference type="PROSITE" id="PS50977"/>
    </source>
</evidence>
<dbReference type="Proteomes" id="UP000301309">
    <property type="component" value="Unassembled WGS sequence"/>
</dbReference>
<name>A0A4D4KYY3_STRVO</name>
<keyword evidence="2 4" id="KW-0238">DNA-binding</keyword>
<organism evidence="6 7">
    <name type="scientific">Streptomyces violaceusniger</name>
    <dbReference type="NCBI Taxonomy" id="68280"/>
    <lineage>
        <taxon>Bacteria</taxon>
        <taxon>Bacillati</taxon>
        <taxon>Actinomycetota</taxon>
        <taxon>Actinomycetes</taxon>
        <taxon>Kitasatosporales</taxon>
        <taxon>Streptomycetaceae</taxon>
        <taxon>Streptomyces</taxon>
        <taxon>Streptomyces violaceusniger group</taxon>
    </lineage>
</organism>
<dbReference type="InterPro" id="IPR036271">
    <property type="entry name" value="Tet_transcr_reg_TetR-rel_C_sf"/>
</dbReference>
<dbReference type="InterPro" id="IPR001647">
    <property type="entry name" value="HTH_TetR"/>
</dbReference>
<feature type="DNA-binding region" description="H-T-H motif" evidence="4">
    <location>
        <begin position="35"/>
        <end position="54"/>
    </location>
</feature>
<dbReference type="SUPFAM" id="SSF46689">
    <property type="entry name" value="Homeodomain-like"/>
    <property type="match status" value="1"/>
</dbReference>